<dbReference type="PANTHER" id="PTHR30055">
    <property type="entry name" value="HTH-TYPE TRANSCRIPTIONAL REGULATOR RUTR"/>
    <property type="match status" value="1"/>
</dbReference>
<sequence>MATRTTKTTAKSKPRAPAKSAARPYHHGSLREAMLEAAERILARDGIDGLTLRAAAREAGASHAAPKNHFENVAGLLSELAAVGFRRFERCLTSAAADADTPETRLAAIGRAYVEFAIRFPGLFLLMFRSERLDIDRPNLREAMSAASSVVRVAVGAQPGPHDTLSADGAARLVTAWSLVHGFAMLKIDGRLDPIVASLSGGLDAMALLDVILKSGGGRLMNEPVAKKKTR</sequence>
<evidence type="ECO:0000259" key="6">
    <source>
        <dbReference type="PROSITE" id="PS50977"/>
    </source>
</evidence>
<dbReference type="SUPFAM" id="SSF48498">
    <property type="entry name" value="Tetracyclin repressor-like, C-terminal domain"/>
    <property type="match status" value="1"/>
</dbReference>
<organism evidence="7 8">
    <name type="scientific">Caballeronia cordobensis</name>
    <name type="common">Burkholderia cordobensis</name>
    <dbReference type="NCBI Taxonomy" id="1353886"/>
    <lineage>
        <taxon>Bacteria</taxon>
        <taxon>Pseudomonadati</taxon>
        <taxon>Pseudomonadota</taxon>
        <taxon>Betaproteobacteria</taxon>
        <taxon>Burkholderiales</taxon>
        <taxon>Burkholderiaceae</taxon>
        <taxon>Caballeronia</taxon>
    </lineage>
</organism>
<evidence type="ECO:0000313" key="7">
    <source>
        <dbReference type="EMBL" id="SAL52710.1"/>
    </source>
</evidence>
<dbReference type="InterPro" id="IPR050109">
    <property type="entry name" value="HTH-type_TetR-like_transc_reg"/>
</dbReference>
<dbReference type="InterPro" id="IPR025996">
    <property type="entry name" value="MT1864/Rv1816-like_C"/>
</dbReference>
<evidence type="ECO:0000256" key="5">
    <source>
        <dbReference type="SAM" id="MobiDB-lite"/>
    </source>
</evidence>
<accession>A0A158I9K4</accession>
<evidence type="ECO:0000256" key="1">
    <source>
        <dbReference type="ARBA" id="ARBA00023015"/>
    </source>
</evidence>
<dbReference type="Gene3D" id="1.10.357.10">
    <property type="entry name" value="Tetracycline Repressor, domain 2"/>
    <property type="match status" value="1"/>
</dbReference>
<keyword evidence="1" id="KW-0805">Transcription regulation</keyword>
<dbReference type="InterPro" id="IPR036271">
    <property type="entry name" value="Tet_transcr_reg_TetR-rel_C_sf"/>
</dbReference>
<dbReference type="SUPFAM" id="SSF46689">
    <property type="entry name" value="Homeodomain-like"/>
    <property type="match status" value="1"/>
</dbReference>
<evidence type="ECO:0000256" key="3">
    <source>
        <dbReference type="ARBA" id="ARBA00023163"/>
    </source>
</evidence>
<dbReference type="Proteomes" id="UP000054740">
    <property type="component" value="Unassembled WGS sequence"/>
</dbReference>
<proteinExistence type="predicted"/>
<feature type="DNA-binding region" description="H-T-H motif" evidence="4">
    <location>
        <begin position="51"/>
        <end position="70"/>
    </location>
</feature>
<feature type="region of interest" description="Disordered" evidence="5">
    <location>
        <begin position="1"/>
        <end position="25"/>
    </location>
</feature>
<dbReference type="PROSITE" id="PS50977">
    <property type="entry name" value="HTH_TETR_2"/>
    <property type="match status" value="1"/>
</dbReference>
<keyword evidence="8" id="KW-1185">Reference proteome</keyword>
<dbReference type="PANTHER" id="PTHR30055:SF220">
    <property type="entry name" value="TETR-FAMILY REGULATORY PROTEIN"/>
    <property type="match status" value="1"/>
</dbReference>
<dbReference type="Pfam" id="PF13305">
    <property type="entry name" value="TetR_C_33"/>
    <property type="match status" value="1"/>
</dbReference>
<evidence type="ECO:0000256" key="4">
    <source>
        <dbReference type="PROSITE-ProRule" id="PRU00335"/>
    </source>
</evidence>
<dbReference type="GO" id="GO:0000976">
    <property type="term" value="F:transcription cis-regulatory region binding"/>
    <property type="evidence" value="ECO:0007669"/>
    <property type="project" value="TreeGrafter"/>
</dbReference>
<feature type="domain" description="HTH tetR-type" evidence="6">
    <location>
        <begin position="28"/>
        <end position="88"/>
    </location>
</feature>
<evidence type="ECO:0000313" key="8">
    <source>
        <dbReference type="Proteomes" id="UP000054740"/>
    </source>
</evidence>
<protein>
    <submittedName>
        <fullName evidence="7">TetR family transcriptional regulator</fullName>
    </submittedName>
</protein>
<dbReference type="EMBL" id="FCNY02000011">
    <property type="protein sequence ID" value="SAL52710.1"/>
    <property type="molecule type" value="Genomic_DNA"/>
</dbReference>
<evidence type="ECO:0000256" key="2">
    <source>
        <dbReference type="ARBA" id="ARBA00023125"/>
    </source>
</evidence>
<keyword evidence="3" id="KW-0804">Transcription</keyword>
<gene>
    <name evidence="7" type="ORF">AWB70_04344</name>
</gene>
<dbReference type="InterPro" id="IPR009057">
    <property type="entry name" value="Homeodomain-like_sf"/>
</dbReference>
<keyword evidence="2 4" id="KW-0238">DNA-binding</keyword>
<reference evidence="8" key="1">
    <citation type="submission" date="2016-01" db="EMBL/GenBank/DDBJ databases">
        <authorList>
            <person name="Peeters C."/>
        </authorList>
    </citation>
    <scope>NUCLEOTIDE SEQUENCE [LARGE SCALE GENOMIC DNA]</scope>
</reference>
<name>A0A158I9K4_CABCO</name>
<dbReference type="GO" id="GO:0003700">
    <property type="term" value="F:DNA-binding transcription factor activity"/>
    <property type="evidence" value="ECO:0007669"/>
    <property type="project" value="TreeGrafter"/>
</dbReference>
<dbReference type="AlphaFoldDB" id="A0A158I9K4"/>
<dbReference type="InterPro" id="IPR001647">
    <property type="entry name" value="HTH_TetR"/>
</dbReference>